<dbReference type="SUPFAM" id="SSF51695">
    <property type="entry name" value="PLC-like phosphodiesterases"/>
    <property type="match status" value="1"/>
</dbReference>
<dbReference type="EMBL" id="CAJNIZ010039291">
    <property type="protein sequence ID" value="CAE7588656.1"/>
    <property type="molecule type" value="Genomic_DNA"/>
</dbReference>
<gene>
    <name evidence="1" type="primary">PLCXD2</name>
    <name evidence="1" type="ORF">SPIL2461_LOCUS15695</name>
</gene>
<sequence>MTEVRKLCACQKIDIEAQLSAGIRFFDFRVIYSRDRWVGVHGMETEREALFYLEKICTWLQEHPDEVVVLWLSRHGNETETGNEQYPDVSANKKQEFYRQILHTFGDFVVDHQVTPLDSTPLKDLVGSGKQVVLICSDWAEFTGRCSKALDAAQVIENHLPGSFCDPVLESLEFFSNLRLRDGKYHLVSLANSADKGAFVKQILPQGVRGMINLFGDTLPKSKLEDVPGMENNPWRLDHAARFTNYYVQTVLDTVWNRCTLPHAIYLDMVTADGGIEIGNGRQFGYVDSILVYNALQGGDQDLVAKMLGRLDLLPRSLWEDRREGRSAVWPLRSP</sequence>
<dbReference type="InterPro" id="IPR017946">
    <property type="entry name" value="PLC-like_Pdiesterase_TIM-brl"/>
</dbReference>
<dbReference type="AlphaFoldDB" id="A0A812UNF5"/>
<dbReference type="GO" id="GO:0006629">
    <property type="term" value="P:lipid metabolic process"/>
    <property type="evidence" value="ECO:0007669"/>
    <property type="project" value="InterPro"/>
</dbReference>
<evidence type="ECO:0000313" key="2">
    <source>
        <dbReference type="Proteomes" id="UP000649617"/>
    </source>
</evidence>
<evidence type="ECO:0000313" key="1">
    <source>
        <dbReference type="EMBL" id="CAE7588656.1"/>
    </source>
</evidence>
<reference evidence="1" key="1">
    <citation type="submission" date="2021-02" db="EMBL/GenBank/DDBJ databases">
        <authorList>
            <person name="Dougan E. K."/>
            <person name="Rhodes N."/>
            <person name="Thang M."/>
            <person name="Chan C."/>
        </authorList>
    </citation>
    <scope>NUCLEOTIDE SEQUENCE</scope>
</reference>
<organism evidence="1 2">
    <name type="scientific">Symbiodinium pilosum</name>
    <name type="common">Dinoflagellate</name>
    <dbReference type="NCBI Taxonomy" id="2952"/>
    <lineage>
        <taxon>Eukaryota</taxon>
        <taxon>Sar</taxon>
        <taxon>Alveolata</taxon>
        <taxon>Dinophyceae</taxon>
        <taxon>Suessiales</taxon>
        <taxon>Symbiodiniaceae</taxon>
        <taxon>Symbiodinium</taxon>
    </lineage>
</organism>
<accession>A0A812UNF5</accession>
<name>A0A812UNF5_SYMPI</name>
<dbReference type="Proteomes" id="UP000649617">
    <property type="component" value="Unassembled WGS sequence"/>
</dbReference>
<dbReference type="InterPro" id="IPR051057">
    <property type="entry name" value="PI-PLC_domain"/>
</dbReference>
<keyword evidence="2" id="KW-1185">Reference proteome</keyword>
<dbReference type="OrthoDB" id="1046782at2759"/>
<protein>
    <submittedName>
        <fullName evidence="1">PLCXD2 protein</fullName>
    </submittedName>
</protein>
<proteinExistence type="predicted"/>
<dbReference type="PANTHER" id="PTHR13593">
    <property type="match status" value="1"/>
</dbReference>
<dbReference type="Gene3D" id="3.20.20.190">
    <property type="entry name" value="Phosphatidylinositol (PI) phosphodiesterase"/>
    <property type="match status" value="1"/>
</dbReference>
<dbReference type="GO" id="GO:0008081">
    <property type="term" value="F:phosphoric diester hydrolase activity"/>
    <property type="evidence" value="ECO:0007669"/>
    <property type="project" value="InterPro"/>
</dbReference>
<dbReference type="PANTHER" id="PTHR13593:SF113">
    <property type="entry name" value="SI:DKEY-266F7.9"/>
    <property type="match status" value="1"/>
</dbReference>
<comment type="caution">
    <text evidence="1">The sequence shown here is derived from an EMBL/GenBank/DDBJ whole genome shotgun (WGS) entry which is preliminary data.</text>
</comment>
<dbReference type="Pfam" id="PF26146">
    <property type="entry name" value="PI-PLC_X"/>
    <property type="match status" value="1"/>
</dbReference>